<name>A0A0D1K7E8_9SPHN</name>
<comment type="caution">
    <text evidence="1">The sequence shown here is derived from an EMBL/GenBank/DDBJ whole genome shotgun (WGS) entry which is preliminary data.</text>
</comment>
<protein>
    <submittedName>
        <fullName evidence="1">WalW protein</fullName>
    </submittedName>
</protein>
<dbReference type="PATRIC" id="fig|1549858.7.peg.3305"/>
<dbReference type="SUPFAM" id="SSF88713">
    <property type="entry name" value="Glycoside hydrolase/deacetylase"/>
    <property type="match status" value="1"/>
</dbReference>
<dbReference type="AlphaFoldDB" id="A0A0D1K7E8"/>
<gene>
    <name evidence="1" type="ORF">SR41_03975</name>
</gene>
<reference evidence="1 2" key="1">
    <citation type="submission" date="2015-01" db="EMBL/GenBank/DDBJ databases">
        <title>Genome of Sphingomonas taxi strain 30a.</title>
        <authorList>
            <person name="Eevers N."/>
            <person name="Van Hamme J."/>
            <person name="Bottos E."/>
            <person name="Weyens N."/>
            <person name="Vangronsveld J."/>
        </authorList>
    </citation>
    <scope>NUCLEOTIDE SEQUENCE [LARGE SCALE GENOMIC DNA]</scope>
    <source>
        <strain evidence="1 2">30a</strain>
    </source>
</reference>
<sequence length="336" mass="36349">MRRGTIPPYRPPAPTVDTLIRWPESFGTRFLVFVDVEEEFDWSAPLEARHRSVTAMRALPAAHARFADRGVGLVCLVDHPVASDAEAVAILRDVVADGRSTIGAQLHSWVTPPYGAPTPGDSYPGNLPRAAQAAKLDVLTGVLGAAFGAAPIAYRAGRYGIGPDTAELLVERGYRVETSIRARYDYSADGGPDFSRIGSEAYRLGSLIEVPLTSVFTGALRDHGAGLYPVLGRVPHGRGIAARSGLLQRIALTPEDMPIEQALAAVRIAVRDEGQRLLTFSFHSPSLEPGHTPYVRNAGDLDRFWHWWDRMLAELDALGVRPTTLEAMLAAADGQV</sequence>
<evidence type="ECO:0000313" key="2">
    <source>
        <dbReference type="Proteomes" id="UP000033203"/>
    </source>
</evidence>
<organism evidence="1 2">
    <name type="scientific">Sphingomonas melonis</name>
    <dbReference type="NCBI Taxonomy" id="152682"/>
    <lineage>
        <taxon>Bacteria</taxon>
        <taxon>Pseudomonadati</taxon>
        <taxon>Pseudomonadota</taxon>
        <taxon>Alphaproteobacteria</taxon>
        <taxon>Sphingomonadales</taxon>
        <taxon>Sphingomonadaceae</taxon>
        <taxon>Sphingomonas</taxon>
    </lineage>
</organism>
<dbReference type="Gene3D" id="3.20.20.370">
    <property type="entry name" value="Glycoside hydrolase/deacetylase"/>
    <property type="match status" value="1"/>
</dbReference>
<dbReference type="InterPro" id="IPR011330">
    <property type="entry name" value="Glyco_hydro/deAcase_b/a-brl"/>
</dbReference>
<dbReference type="CDD" id="cd10935">
    <property type="entry name" value="CE4_WalW"/>
    <property type="match status" value="1"/>
</dbReference>
<dbReference type="Proteomes" id="UP000033203">
    <property type="component" value="Unassembled WGS sequence"/>
</dbReference>
<proteinExistence type="predicted"/>
<evidence type="ECO:0000313" key="1">
    <source>
        <dbReference type="EMBL" id="KIU29508.1"/>
    </source>
</evidence>
<dbReference type="GO" id="GO:0005975">
    <property type="term" value="P:carbohydrate metabolic process"/>
    <property type="evidence" value="ECO:0007669"/>
    <property type="project" value="InterPro"/>
</dbReference>
<dbReference type="EMBL" id="JXTP01000017">
    <property type="protein sequence ID" value="KIU29508.1"/>
    <property type="molecule type" value="Genomic_DNA"/>
</dbReference>
<accession>A0A0D1K7E8</accession>